<dbReference type="GO" id="GO:0032131">
    <property type="term" value="F:alkylated DNA binding"/>
    <property type="evidence" value="ECO:0007669"/>
    <property type="project" value="TreeGrafter"/>
</dbReference>
<gene>
    <name evidence="7" type="ORF">FG384_08500</name>
</gene>
<dbReference type="CDD" id="cd00056">
    <property type="entry name" value="ENDO3c"/>
    <property type="match status" value="1"/>
</dbReference>
<dbReference type="GO" id="GO:0006307">
    <property type="term" value="P:DNA alkylation repair"/>
    <property type="evidence" value="ECO:0007669"/>
    <property type="project" value="TreeGrafter"/>
</dbReference>
<dbReference type="GO" id="GO:0005737">
    <property type="term" value="C:cytoplasm"/>
    <property type="evidence" value="ECO:0007669"/>
    <property type="project" value="TreeGrafter"/>
</dbReference>
<dbReference type="InterPro" id="IPR003265">
    <property type="entry name" value="HhH-GPD_domain"/>
</dbReference>
<evidence type="ECO:0000313" key="7">
    <source>
        <dbReference type="EMBL" id="TQR20271.1"/>
    </source>
</evidence>
<evidence type="ECO:0000259" key="6">
    <source>
        <dbReference type="SMART" id="SM00478"/>
    </source>
</evidence>
<dbReference type="Pfam" id="PF00730">
    <property type="entry name" value="HhH-GPD"/>
    <property type="match status" value="1"/>
</dbReference>
<evidence type="ECO:0000256" key="3">
    <source>
        <dbReference type="ARBA" id="ARBA00012000"/>
    </source>
</evidence>
<proteinExistence type="inferred from homology"/>
<evidence type="ECO:0000256" key="1">
    <source>
        <dbReference type="ARBA" id="ARBA00000086"/>
    </source>
</evidence>
<evidence type="ECO:0000256" key="2">
    <source>
        <dbReference type="ARBA" id="ARBA00010817"/>
    </source>
</evidence>
<dbReference type="SMART" id="SM00478">
    <property type="entry name" value="ENDO3c"/>
    <property type="match status" value="1"/>
</dbReference>
<keyword evidence="5" id="KW-0234">DNA repair</keyword>
<keyword evidence="4" id="KW-0227">DNA damage</keyword>
<sequence>MLTQTIELPFAYRFDDAIARLALDPLNAVNVNEQSIKIPLDNSIITIQSIGSFEEPKFNLIGIKTAEQLERISSIFHFDRSLEPVNAHFANTNLKELFVKFEGTPIITDFSLYANLIKSIIHQQLNLSFARTLTERFVQAFGKQVDSVWLYPDADKIALLDVETLRSMQFSTRKAEYIIGISKVIAEGELNLKSLSNESDETIIHTLIKYRGIGPWTAESFLLFGLGRENLFPTADIGLQNSLKQIWKLESKPSKEEITMHFSTWSPYLSYAALYLWRNIE</sequence>
<evidence type="ECO:0000313" key="8">
    <source>
        <dbReference type="Proteomes" id="UP000316626"/>
    </source>
</evidence>
<dbReference type="PANTHER" id="PTHR43003:SF5">
    <property type="entry name" value="DNA-3-METHYLADENINE GLYCOSYLASE"/>
    <property type="match status" value="1"/>
</dbReference>
<comment type="caution">
    <text evidence="7">The sequence shown here is derived from an EMBL/GenBank/DDBJ whole genome shotgun (WGS) entry which is preliminary data.</text>
</comment>
<evidence type="ECO:0000256" key="5">
    <source>
        <dbReference type="ARBA" id="ARBA00023204"/>
    </source>
</evidence>
<dbReference type="GO" id="GO:0043916">
    <property type="term" value="F:DNA-7-methylguanine glycosylase activity"/>
    <property type="evidence" value="ECO:0007669"/>
    <property type="project" value="TreeGrafter"/>
</dbReference>
<accession>A0A544TS48</accession>
<name>A0A544TS48_9BACI</name>
<dbReference type="Gene3D" id="1.10.1670.40">
    <property type="match status" value="1"/>
</dbReference>
<dbReference type="RefSeq" id="WP_142642249.1">
    <property type="nucleotide sequence ID" value="NZ_VDGI01000007.1"/>
</dbReference>
<organism evidence="7 8">
    <name type="scientific">Psychrobacillus vulpis</name>
    <dbReference type="NCBI Taxonomy" id="2325572"/>
    <lineage>
        <taxon>Bacteria</taxon>
        <taxon>Bacillati</taxon>
        <taxon>Bacillota</taxon>
        <taxon>Bacilli</taxon>
        <taxon>Bacillales</taxon>
        <taxon>Bacillaceae</taxon>
        <taxon>Psychrobacillus</taxon>
    </lineage>
</organism>
<dbReference type="SUPFAM" id="SSF48150">
    <property type="entry name" value="DNA-glycosylase"/>
    <property type="match status" value="1"/>
</dbReference>
<dbReference type="EC" id="3.2.2.21" evidence="3"/>
<dbReference type="GO" id="GO:0008725">
    <property type="term" value="F:DNA-3-methyladenine glycosylase activity"/>
    <property type="evidence" value="ECO:0007669"/>
    <property type="project" value="TreeGrafter"/>
</dbReference>
<dbReference type="PANTHER" id="PTHR43003">
    <property type="entry name" value="DNA-3-METHYLADENINE GLYCOSYLASE"/>
    <property type="match status" value="1"/>
</dbReference>
<keyword evidence="8" id="KW-1185">Reference proteome</keyword>
<dbReference type="EMBL" id="VDGI01000007">
    <property type="protein sequence ID" value="TQR20271.1"/>
    <property type="molecule type" value="Genomic_DNA"/>
</dbReference>
<dbReference type="OrthoDB" id="9785929at2"/>
<dbReference type="InterPro" id="IPR051912">
    <property type="entry name" value="Alkylbase_DNA_Glycosylase/TA"/>
</dbReference>
<dbReference type="Gene3D" id="1.10.340.30">
    <property type="entry name" value="Hypothetical protein, domain 2"/>
    <property type="match status" value="1"/>
</dbReference>
<dbReference type="GO" id="GO:0006285">
    <property type="term" value="P:base-excision repair, AP site formation"/>
    <property type="evidence" value="ECO:0007669"/>
    <property type="project" value="TreeGrafter"/>
</dbReference>
<dbReference type="Proteomes" id="UP000316626">
    <property type="component" value="Unassembled WGS sequence"/>
</dbReference>
<dbReference type="AlphaFoldDB" id="A0A544TS48"/>
<comment type="catalytic activity">
    <reaction evidence="1">
        <text>Hydrolysis of alkylated DNA, releasing 3-methyladenine, 3-methylguanine, 7-methylguanine and 7-methyladenine.</text>
        <dbReference type="EC" id="3.2.2.21"/>
    </reaction>
</comment>
<comment type="similarity">
    <text evidence="2">Belongs to the alkylbase DNA glycosidase AlkA family.</text>
</comment>
<evidence type="ECO:0000256" key="4">
    <source>
        <dbReference type="ARBA" id="ARBA00022763"/>
    </source>
</evidence>
<dbReference type="InterPro" id="IPR011257">
    <property type="entry name" value="DNA_glycosylase"/>
</dbReference>
<reference evidence="7 8" key="1">
    <citation type="submission" date="2019-06" db="EMBL/GenBank/DDBJ databases">
        <title>Psychrobacillus vulpis sp. nov., a new species isolated from feces of a red fox that inhabits in The Tablas de Daimiel Natural Park, Albacete, Spain.</title>
        <authorList>
            <person name="Rodriguez M."/>
            <person name="Reina J.C."/>
            <person name="Bejar V."/>
            <person name="Llamas I."/>
        </authorList>
    </citation>
    <scope>NUCLEOTIDE SEQUENCE [LARGE SCALE GENOMIC DNA]</scope>
    <source>
        <strain evidence="7 8">Z8</strain>
    </source>
</reference>
<dbReference type="GO" id="GO:0032993">
    <property type="term" value="C:protein-DNA complex"/>
    <property type="evidence" value="ECO:0007669"/>
    <property type="project" value="TreeGrafter"/>
</dbReference>
<dbReference type="FunFam" id="1.10.340.30:FF:000004">
    <property type="entry name" value="DNA-3-methyladenine glycosylase II"/>
    <property type="match status" value="1"/>
</dbReference>
<protein>
    <recommendedName>
        <fullName evidence="3">DNA-3-methyladenine glycosylase II</fullName>
        <ecNumber evidence="3">3.2.2.21</ecNumber>
    </recommendedName>
</protein>
<feature type="domain" description="HhH-GPD" evidence="6">
    <location>
        <begin position="121"/>
        <end position="281"/>
    </location>
</feature>